<dbReference type="CDD" id="cd04301">
    <property type="entry name" value="NAT_SF"/>
    <property type="match status" value="1"/>
</dbReference>
<evidence type="ECO:0000313" key="2">
    <source>
        <dbReference type="EMBL" id="KKY01459.1"/>
    </source>
</evidence>
<dbReference type="Gene3D" id="3.40.630.30">
    <property type="match status" value="1"/>
</dbReference>
<dbReference type="InterPro" id="IPR016181">
    <property type="entry name" value="Acyl_CoA_acyltransferase"/>
</dbReference>
<gene>
    <name evidence="2" type="ORF">VN21_08505</name>
</gene>
<dbReference type="OrthoDB" id="9775804at2"/>
<accession>A0A0M3DJ57</accession>
<feature type="domain" description="N-acetyltransferase" evidence="1">
    <location>
        <begin position="1"/>
        <end position="131"/>
    </location>
</feature>
<dbReference type="PANTHER" id="PTHR43233">
    <property type="entry name" value="FAMILY N-ACETYLTRANSFERASE, PUTATIVE (AFU_ORTHOLOGUE AFUA_6G03350)-RELATED"/>
    <property type="match status" value="1"/>
</dbReference>
<proteinExistence type="predicted"/>
<sequence length="131" mass="14969">MDIRYTPPSAIEYISLRLRTGMGEKDLIKSEIALKNSLFIVSLWDNNDLIGFGRIVGDKGITYVISDIMVDPKYQGQGFGQTIMKEIDTYLEQNTDEHAYVCLIANKPADKLYSKFKFEYVEPEACGMKRK</sequence>
<keyword evidence="3" id="KW-1185">Reference proteome</keyword>
<dbReference type="PROSITE" id="PS51186">
    <property type="entry name" value="GNAT"/>
    <property type="match status" value="1"/>
</dbReference>
<dbReference type="Proteomes" id="UP000034407">
    <property type="component" value="Unassembled WGS sequence"/>
</dbReference>
<dbReference type="RefSeq" id="WP_046822867.1">
    <property type="nucleotide sequence ID" value="NZ_LBBT01000184.1"/>
</dbReference>
<dbReference type="GO" id="GO:0016747">
    <property type="term" value="F:acyltransferase activity, transferring groups other than amino-acyl groups"/>
    <property type="evidence" value="ECO:0007669"/>
    <property type="project" value="InterPro"/>
</dbReference>
<dbReference type="InterPro" id="IPR000182">
    <property type="entry name" value="GNAT_dom"/>
</dbReference>
<name>A0A0M3DJ57_9FIRM</name>
<dbReference type="PANTHER" id="PTHR43233:SF1">
    <property type="entry name" value="FAMILY N-ACETYLTRANSFERASE, PUTATIVE (AFU_ORTHOLOGUE AFUA_6G03350)-RELATED"/>
    <property type="match status" value="1"/>
</dbReference>
<evidence type="ECO:0000313" key="3">
    <source>
        <dbReference type="Proteomes" id="UP000034407"/>
    </source>
</evidence>
<dbReference type="SUPFAM" id="SSF55729">
    <property type="entry name" value="Acyl-CoA N-acyltransferases (Nat)"/>
    <property type="match status" value="1"/>
</dbReference>
<reference evidence="2 3" key="1">
    <citation type="submission" date="2015-04" db="EMBL/GenBank/DDBJ databases">
        <title>Microcin producing Clostridium sp. JC272T.</title>
        <authorList>
            <person name="Jyothsna T."/>
            <person name="Sasikala C."/>
            <person name="Ramana C."/>
        </authorList>
    </citation>
    <scope>NUCLEOTIDE SEQUENCE [LARGE SCALE GENOMIC DNA]</scope>
    <source>
        <strain evidence="2 3">JC272</strain>
    </source>
</reference>
<keyword evidence="2" id="KW-0808">Transferase</keyword>
<dbReference type="EMBL" id="LBBT01000184">
    <property type="protein sequence ID" value="KKY01459.1"/>
    <property type="molecule type" value="Genomic_DNA"/>
</dbReference>
<dbReference type="PATRIC" id="fig|1629550.3.peg.1137"/>
<dbReference type="Pfam" id="PF13673">
    <property type="entry name" value="Acetyltransf_10"/>
    <property type="match status" value="1"/>
</dbReference>
<protein>
    <submittedName>
        <fullName evidence="2">GCN5 family acetyltransferase</fullName>
    </submittedName>
</protein>
<organism evidence="2 3">
    <name type="scientific">Paraclostridium benzoelyticum</name>
    <dbReference type="NCBI Taxonomy" id="1629550"/>
    <lineage>
        <taxon>Bacteria</taxon>
        <taxon>Bacillati</taxon>
        <taxon>Bacillota</taxon>
        <taxon>Clostridia</taxon>
        <taxon>Peptostreptococcales</taxon>
        <taxon>Peptostreptococcaceae</taxon>
        <taxon>Paraclostridium</taxon>
    </lineage>
</organism>
<evidence type="ECO:0000259" key="1">
    <source>
        <dbReference type="PROSITE" id="PS51186"/>
    </source>
</evidence>
<comment type="caution">
    <text evidence="2">The sequence shown here is derived from an EMBL/GenBank/DDBJ whole genome shotgun (WGS) entry which is preliminary data.</text>
</comment>
<dbReference type="AlphaFoldDB" id="A0A0M3DJ57"/>
<dbReference type="InterPro" id="IPR053144">
    <property type="entry name" value="Acetyltransferase_Butenolide"/>
</dbReference>